<evidence type="ECO:0000256" key="6">
    <source>
        <dbReference type="ARBA" id="ARBA00022741"/>
    </source>
</evidence>
<dbReference type="InterPro" id="IPR050388">
    <property type="entry name" value="ABC_Ni/Peptide_Import"/>
</dbReference>
<evidence type="ECO:0000256" key="3">
    <source>
        <dbReference type="ARBA" id="ARBA00022448"/>
    </source>
</evidence>
<gene>
    <name evidence="11" type="ORF">IV431_20030</name>
</gene>
<dbReference type="PROSITE" id="PS50893">
    <property type="entry name" value="ABC_TRANSPORTER_2"/>
    <property type="match status" value="1"/>
</dbReference>
<evidence type="ECO:0000256" key="8">
    <source>
        <dbReference type="ARBA" id="ARBA00022967"/>
    </source>
</evidence>
<keyword evidence="6" id="KW-0547">Nucleotide-binding</keyword>
<dbReference type="Proteomes" id="UP000600307">
    <property type="component" value="Unassembled WGS sequence"/>
</dbReference>
<dbReference type="InterPro" id="IPR017871">
    <property type="entry name" value="ABC_transporter-like_CS"/>
</dbReference>
<dbReference type="PANTHER" id="PTHR43297:SF14">
    <property type="entry name" value="ATPASE AAA-TYPE CORE DOMAIN-CONTAINING PROTEIN"/>
    <property type="match status" value="1"/>
</dbReference>
<dbReference type="Gene3D" id="3.40.50.300">
    <property type="entry name" value="P-loop containing nucleotide triphosphate hydrolases"/>
    <property type="match status" value="1"/>
</dbReference>
<keyword evidence="3" id="KW-0813">Transport</keyword>
<proteinExistence type="inferred from homology"/>
<dbReference type="InterPro" id="IPR027417">
    <property type="entry name" value="P-loop_NTPase"/>
</dbReference>
<keyword evidence="12" id="KW-1185">Reference proteome</keyword>
<evidence type="ECO:0000256" key="2">
    <source>
        <dbReference type="ARBA" id="ARBA00005417"/>
    </source>
</evidence>
<evidence type="ECO:0000313" key="11">
    <source>
        <dbReference type="EMBL" id="MBF7957853.1"/>
    </source>
</evidence>
<dbReference type="EMBL" id="JADOBH010000005">
    <property type="protein sequence ID" value="MBF7957853.1"/>
    <property type="molecule type" value="Genomic_DNA"/>
</dbReference>
<dbReference type="SMART" id="SM00382">
    <property type="entry name" value="AAA"/>
    <property type="match status" value="1"/>
</dbReference>
<evidence type="ECO:0000256" key="9">
    <source>
        <dbReference type="ARBA" id="ARBA00023136"/>
    </source>
</evidence>
<reference evidence="11 12" key="1">
    <citation type="submission" date="2020-11" db="EMBL/GenBank/DDBJ databases">
        <title>Taxonomic investigation of Rahnella spp.</title>
        <authorList>
            <person name="Lee S.D."/>
        </authorList>
    </citation>
    <scope>NUCLEOTIDE SEQUENCE [LARGE SCALE GENOMIC DNA]</scope>
    <source>
        <strain evidence="11 12">SAP-10</strain>
    </source>
</reference>
<organism evidence="11 12">
    <name type="scientific">Rahnella victoriana</name>
    <dbReference type="NCBI Taxonomy" id="1510570"/>
    <lineage>
        <taxon>Bacteria</taxon>
        <taxon>Pseudomonadati</taxon>
        <taxon>Pseudomonadota</taxon>
        <taxon>Gammaproteobacteria</taxon>
        <taxon>Enterobacterales</taxon>
        <taxon>Yersiniaceae</taxon>
        <taxon>Rahnella</taxon>
    </lineage>
</organism>
<dbReference type="CDD" id="cd03257">
    <property type="entry name" value="ABC_NikE_OppD_transporters"/>
    <property type="match status" value="1"/>
</dbReference>
<evidence type="ECO:0000259" key="10">
    <source>
        <dbReference type="PROSITE" id="PS50893"/>
    </source>
</evidence>
<evidence type="ECO:0000256" key="7">
    <source>
        <dbReference type="ARBA" id="ARBA00022840"/>
    </source>
</evidence>
<sequence>MTQDRAQKTAPVLAVQGLTLWLAGEKRITGLSFNINAGERVCLLGASGSGKSLTARAITGTPPAGAELSGHIRVNGVEVCGKHPVSRGAASRVATVFQDPSTALNPLMTLGKQLRLALPAASAQDIHAMLDAVGLGDIPQFAARYPAELSGGQRQRLCVALAMRSSSPLLLADEPTTALDVITQQQVLQVMRDACAGPQPPRALLFITHDIAVAAQLCERALVMENGVLVESARMTQLLSHPQHPYTKRLVHAARQSALVHQNAASWYGVAV</sequence>
<comment type="subcellular location">
    <subcellularLocation>
        <location evidence="1">Cell inner membrane</location>
        <topology evidence="1">Peripheral membrane protein</topology>
    </subcellularLocation>
</comment>
<dbReference type="Pfam" id="PF00005">
    <property type="entry name" value="ABC_tran"/>
    <property type="match status" value="1"/>
</dbReference>
<dbReference type="GO" id="GO:0005524">
    <property type="term" value="F:ATP binding"/>
    <property type="evidence" value="ECO:0007669"/>
    <property type="project" value="UniProtKB-KW"/>
</dbReference>
<accession>A0ABS0DWP6</accession>
<dbReference type="RefSeq" id="WP_119824780.1">
    <property type="nucleotide sequence ID" value="NZ_JADOBH010000005.1"/>
</dbReference>
<dbReference type="PANTHER" id="PTHR43297">
    <property type="entry name" value="OLIGOPEPTIDE TRANSPORT ATP-BINDING PROTEIN APPD"/>
    <property type="match status" value="1"/>
</dbReference>
<keyword evidence="8" id="KW-1278">Translocase</keyword>
<evidence type="ECO:0000256" key="1">
    <source>
        <dbReference type="ARBA" id="ARBA00004417"/>
    </source>
</evidence>
<keyword evidence="5" id="KW-0997">Cell inner membrane</keyword>
<comment type="caution">
    <text evidence="11">The sequence shown here is derived from an EMBL/GenBank/DDBJ whole genome shotgun (WGS) entry which is preliminary data.</text>
</comment>
<evidence type="ECO:0000256" key="4">
    <source>
        <dbReference type="ARBA" id="ARBA00022475"/>
    </source>
</evidence>
<keyword evidence="7 11" id="KW-0067">ATP-binding</keyword>
<dbReference type="SUPFAM" id="SSF52540">
    <property type="entry name" value="P-loop containing nucleoside triphosphate hydrolases"/>
    <property type="match status" value="1"/>
</dbReference>
<dbReference type="InterPro" id="IPR003593">
    <property type="entry name" value="AAA+_ATPase"/>
</dbReference>
<dbReference type="PROSITE" id="PS00211">
    <property type="entry name" value="ABC_TRANSPORTER_1"/>
    <property type="match status" value="1"/>
</dbReference>
<evidence type="ECO:0000256" key="5">
    <source>
        <dbReference type="ARBA" id="ARBA00022519"/>
    </source>
</evidence>
<dbReference type="InterPro" id="IPR003439">
    <property type="entry name" value="ABC_transporter-like_ATP-bd"/>
</dbReference>
<comment type="similarity">
    <text evidence="2">Belongs to the ABC transporter superfamily.</text>
</comment>
<keyword evidence="4" id="KW-1003">Cell membrane</keyword>
<keyword evidence="9" id="KW-0472">Membrane</keyword>
<protein>
    <submittedName>
        <fullName evidence="11">ABC transporter ATP-binding protein</fullName>
    </submittedName>
</protein>
<feature type="domain" description="ABC transporter" evidence="10">
    <location>
        <begin position="13"/>
        <end position="251"/>
    </location>
</feature>
<evidence type="ECO:0000313" key="12">
    <source>
        <dbReference type="Proteomes" id="UP000600307"/>
    </source>
</evidence>
<name>A0ABS0DWP6_9GAMM</name>